<proteinExistence type="predicted"/>
<dbReference type="InterPro" id="IPR011330">
    <property type="entry name" value="Glyco_hydro/deAcase_b/a-brl"/>
</dbReference>
<dbReference type="EMBL" id="MNUO01000015">
    <property type="protein sequence ID" value="OIN98363.1"/>
    <property type="molecule type" value="Genomic_DNA"/>
</dbReference>
<evidence type="ECO:0000313" key="2">
    <source>
        <dbReference type="EMBL" id="OIN98363.1"/>
    </source>
</evidence>
<dbReference type="InterPro" id="IPR002509">
    <property type="entry name" value="NODB_dom"/>
</dbReference>
<comment type="caution">
    <text evidence="2">The sequence shown here is derived from an EMBL/GenBank/DDBJ whole genome shotgun (WGS) entry which is preliminary data.</text>
</comment>
<protein>
    <recommendedName>
        <fullName evidence="1">NodB homology domain-containing protein</fullName>
    </recommendedName>
</protein>
<accession>A0A1J4SFX4</accession>
<dbReference type="Pfam" id="PF01522">
    <property type="entry name" value="Polysacc_deac_1"/>
    <property type="match status" value="1"/>
</dbReference>
<evidence type="ECO:0000313" key="3">
    <source>
        <dbReference type="Proteomes" id="UP000182278"/>
    </source>
</evidence>
<sequence>MRQENIFVVLGFDMETDMGSWSPYWEGLKKGTPFILDLLKRKGIEGTFFFTGEAAKLYPEIVKMVLNSGQEVGCHSLFHETVGDQIFDIPGVKPLLPSEVKNRLKLATEWVKKASGVKPVSFRCPRLWGSTAVVNALEKLGYIADVSYPLYYYTQRVIPYHPSSKDWTKEGNLKILEIPNFADLSIKSRDKYGRDRDQWPLYRVKSADALMKHIKGFVQYVSARNLPVVLCFYFHPWEFVKQPGSFTYGEGTVMPFEFLSRNCGAYARKQIEKLIGNLLKIKARFYSAGHLARVWISKGARE</sequence>
<organism evidence="2 3">
    <name type="scientific">Candidatus Desantisbacteria bacterium CG1_02_38_46</name>
    <dbReference type="NCBI Taxonomy" id="1817893"/>
    <lineage>
        <taxon>Bacteria</taxon>
        <taxon>Candidatus Desantisiibacteriota</taxon>
    </lineage>
</organism>
<dbReference type="PROSITE" id="PS51677">
    <property type="entry name" value="NODB"/>
    <property type="match status" value="1"/>
</dbReference>
<dbReference type="STRING" id="1817893.AUJ66_01085"/>
<evidence type="ECO:0000259" key="1">
    <source>
        <dbReference type="PROSITE" id="PS51677"/>
    </source>
</evidence>
<dbReference type="SUPFAM" id="SSF88713">
    <property type="entry name" value="Glycoside hydrolase/deacetylase"/>
    <property type="match status" value="1"/>
</dbReference>
<dbReference type="PANTHER" id="PTHR47561:SF1">
    <property type="entry name" value="POLYSACCHARIDE DEACETYLASE FAMILY PROTEIN (AFU_ORTHOLOGUE AFUA_6G05030)"/>
    <property type="match status" value="1"/>
</dbReference>
<gene>
    <name evidence="2" type="ORF">AUJ66_01085</name>
</gene>
<feature type="domain" description="NodB homology" evidence="1">
    <location>
        <begin position="6"/>
        <end position="229"/>
    </location>
</feature>
<dbReference type="Proteomes" id="UP000182278">
    <property type="component" value="Unassembled WGS sequence"/>
</dbReference>
<reference evidence="2 3" key="1">
    <citation type="journal article" date="2016" name="Environ. Microbiol.">
        <title>Genomic resolution of a cold subsurface aquifer community provides metabolic insights for novel microbes adapted to high CO concentrations.</title>
        <authorList>
            <person name="Probst A.J."/>
            <person name="Castelle C.J."/>
            <person name="Singh A."/>
            <person name="Brown C.T."/>
            <person name="Anantharaman K."/>
            <person name="Sharon I."/>
            <person name="Hug L.A."/>
            <person name="Burstein D."/>
            <person name="Emerson J.B."/>
            <person name="Thomas B.C."/>
            <person name="Banfield J.F."/>
        </authorList>
    </citation>
    <scope>NUCLEOTIDE SEQUENCE [LARGE SCALE GENOMIC DNA]</scope>
    <source>
        <strain evidence="2">CG1_02_38_46</strain>
    </source>
</reference>
<dbReference type="AlphaFoldDB" id="A0A1J4SFX4"/>
<dbReference type="GO" id="GO:0016810">
    <property type="term" value="F:hydrolase activity, acting on carbon-nitrogen (but not peptide) bonds"/>
    <property type="evidence" value="ECO:0007669"/>
    <property type="project" value="InterPro"/>
</dbReference>
<dbReference type="GO" id="GO:0005975">
    <property type="term" value="P:carbohydrate metabolic process"/>
    <property type="evidence" value="ECO:0007669"/>
    <property type="project" value="InterPro"/>
</dbReference>
<dbReference type="PANTHER" id="PTHR47561">
    <property type="entry name" value="POLYSACCHARIDE DEACETYLASE FAMILY PROTEIN (AFU_ORTHOLOGUE AFUA_6G05030)"/>
    <property type="match status" value="1"/>
</dbReference>
<dbReference type="Gene3D" id="3.20.20.370">
    <property type="entry name" value="Glycoside hydrolase/deacetylase"/>
    <property type="match status" value="1"/>
</dbReference>
<name>A0A1J4SFX4_9BACT</name>